<evidence type="ECO:0000256" key="6">
    <source>
        <dbReference type="ARBA" id="ARBA00022807"/>
    </source>
</evidence>
<dbReference type="PANTHER" id="PTHR43982">
    <property type="entry name" value="UBIQUITIN CARBOXYL-TERMINAL HYDROLASE"/>
    <property type="match status" value="1"/>
</dbReference>
<dbReference type="SMART" id="SM00213">
    <property type="entry name" value="UBQ"/>
    <property type="match status" value="1"/>
</dbReference>
<dbReference type="PANTHER" id="PTHR43982:SF1">
    <property type="entry name" value="UBIQUITIN CARBOXYL-TERMINAL HYDROLASE 14"/>
    <property type="match status" value="1"/>
</dbReference>
<dbReference type="InterPro" id="IPR028889">
    <property type="entry name" value="USP"/>
</dbReference>
<dbReference type="SUPFAM" id="SSF54236">
    <property type="entry name" value="Ubiquitin-like"/>
    <property type="match status" value="1"/>
</dbReference>
<keyword evidence="3 8" id="KW-0645">Protease</keyword>
<dbReference type="InterPro" id="IPR000626">
    <property type="entry name" value="Ubiquitin-like_dom"/>
</dbReference>
<dbReference type="InterPro" id="IPR038765">
    <property type="entry name" value="Papain-like_cys_pep_sf"/>
</dbReference>
<evidence type="ECO:0000256" key="4">
    <source>
        <dbReference type="ARBA" id="ARBA00022786"/>
    </source>
</evidence>
<evidence type="ECO:0000313" key="12">
    <source>
        <dbReference type="Proteomes" id="UP000694570"/>
    </source>
</evidence>
<dbReference type="Proteomes" id="UP000694726">
    <property type="component" value="Unplaced"/>
</dbReference>
<dbReference type="GO" id="GO:0000502">
    <property type="term" value="C:proteasome complex"/>
    <property type="evidence" value="ECO:0007669"/>
    <property type="project" value="UniProtKB-KW"/>
</dbReference>
<dbReference type="InterPro" id="IPR001394">
    <property type="entry name" value="Peptidase_C19_UCH"/>
</dbReference>
<dbReference type="Ensembl" id="ENSSSCT00055011257.1">
    <property type="protein sequence ID" value="ENSSSCP00055008890.1"/>
    <property type="gene ID" value="ENSSSCG00055005702.1"/>
</dbReference>
<keyword evidence="6 8" id="KW-0788">Thiol protease</keyword>
<reference evidence="11" key="1">
    <citation type="submission" date="2025-05" db="UniProtKB">
        <authorList>
            <consortium name="Ensembl"/>
        </authorList>
    </citation>
    <scope>IDENTIFICATION</scope>
</reference>
<keyword evidence="4 8" id="KW-0833">Ubl conjugation pathway</keyword>
<evidence type="ECO:0000313" key="11">
    <source>
        <dbReference type="Ensembl" id="ENSSSCP00030033659.1"/>
    </source>
</evidence>
<comment type="catalytic activity">
    <reaction evidence="1 8">
        <text>Thiol-dependent hydrolysis of ester, thioester, amide, peptide and isopeptide bonds formed by the C-terminal Gly of ubiquitin (a 76-residue protein attached to proteins as an intracellular targeting signal).</text>
        <dbReference type="EC" id="3.4.19.12"/>
    </reaction>
</comment>
<dbReference type="Proteomes" id="UP000694723">
    <property type="component" value="Unplaced"/>
</dbReference>
<proteinExistence type="inferred from homology"/>
<dbReference type="Ensembl" id="ENSSSCT00030073561.1">
    <property type="protein sequence ID" value="ENSSSCP00030033659.1"/>
    <property type="gene ID" value="ENSSSCG00030052666.1"/>
</dbReference>
<dbReference type="FunFam" id="3.90.70.10:FF:000032">
    <property type="entry name" value="Ubiquitin carboxyl-terminal hydrolase 14"/>
    <property type="match status" value="1"/>
</dbReference>
<dbReference type="PROSITE" id="PS00973">
    <property type="entry name" value="USP_2"/>
    <property type="match status" value="1"/>
</dbReference>
<feature type="domain" description="USP" evidence="10">
    <location>
        <begin position="105"/>
        <end position="518"/>
    </location>
</feature>
<evidence type="ECO:0000256" key="8">
    <source>
        <dbReference type="RuleBase" id="RU366025"/>
    </source>
</evidence>
<dbReference type="SUPFAM" id="SSF54001">
    <property type="entry name" value="Cysteine proteinases"/>
    <property type="match status" value="1"/>
</dbReference>
<gene>
    <name evidence="11" type="primary">USP14</name>
</gene>
<organism evidence="11 12">
    <name type="scientific">Sus scrofa</name>
    <name type="common">Pig</name>
    <dbReference type="NCBI Taxonomy" id="9823"/>
    <lineage>
        <taxon>Eukaryota</taxon>
        <taxon>Metazoa</taxon>
        <taxon>Chordata</taxon>
        <taxon>Craniata</taxon>
        <taxon>Vertebrata</taxon>
        <taxon>Euteleostomi</taxon>
        <taxon>Mammalia</taxon>
        <taxon>Eutheria</taxon>
        <taxon>Laurasiatheria</taxon>
        <taxon>Artiodactyla</taxon>
        <taxon>Suina</taxon>
        <taxon>Suidae</taxon>
        <taxon>Sus</taxon>
    </lineage>
</organism>
<dbReference type="PROSITE" id="PS00299">
    <property type="entry name" value="UBIQUITIN_1"/>
    <property type="match status" value="1"/>
</dbReference>
<protein>
    <recommendedName>
        <fullName evidence="8">Ubiquitin carboxyl-terminal hydrolase</fullName>
        <ecNumber evidence="8">3.4.19.12</ecNumber>
    </recommendedName>
</protein>
<dbReference type="InterPro" id="IPR044635">
    <property type="entry name" value="UBP14-like"/>
</dbReference>
<dbReference type="Ensembl" id="ENSSSCT00060069712.1">
    <property type="protein sequence ID" value="ENSSSCP00060030038.1"/>
    <property type="gene ID" value="ENSSSCG00060051212.1"/>
</dbReference>
<dbReference type="Pfam" id="PF00443">
    <property type="entry name" value="UCH"/>
    <property type="match status" value="2"/>
</dbReference>
<dbReference type="Ensembl" id="ENSSSCT00015103134.1">
    <property type="protein sequence ID" value="ENSSSCP00015042925.1"/>
    <property type="gene ID" value="ENSSSCG00015074918.1"/>
</dbReference>
<dbReference type="InterPro" id="IPR029071">
    <property type="entry name" value="Ubiquitin-like_domsf"/>
</dbReference>
<evidence type="ECO:0000256" key="7">
    <source>
        <dbReference type="ARBA" id="ARBA00022942"/>
    </source>
</evidence>
<dbReference type="GO" id="GO:0016579">
    <property type="term" value="P:protein deubiquitination"/>
    <property type="evidence" value="ECO:0007669"/>
    <property type="project" value="InterPro"/>
</dbReference>
<sequence length="528" mass="59752">MPLYSVTVKWGKEKFEGVELNTDEPPMVFKAQLFALTGVQPARQKVMVKGGTLKDDDWGNIKIKNGMTLLMMGSADALPEEPSAKTVFVEDMTEEQLASAMELPCGLTNLGNTCYMNATVQCIRSVPELKDALKRYAGALRASGEMASAQYITAALRDLFDSMDKTSSSIPPIILLQFLHMAFPQFAEKGEQGQYLQQGRLVATALIGPLAWEPPHAEGVALKRQKKEKKNVKDANECWIQMMRVLQQKLEAIEDDTVKETDSSSASAVTPSKKKSLIDQFFGVEFETTMKCTESEEEEVTKGKENQLQLSCFINQEVKYLFTGLKLRLQEEITKQSPTLQRNALYIKSSKISRLPAYLTIQMVRFFYKEKESVNAKVLKDVKFPLMLDVYELCTPELQEKMVSFRSKFKDLEDKKVNQQPKASDKKSSPQKEVKYEPFSFADDIGSNNCGYYDLQAVLTHQGRSSSSGHYVSWVKRKQDEWIKFDDDKVSIVTPEDILRLSGGGDWHIAYVLLYGPRRVEIMEEESE</sequence>
<evidence type="ECO:0000256" key="5">
    <source>
        <dbReference type="ARBA" id="ARBA00022801"/>
    </source>
</evidence>
<dbReference type="Ensembl" id="ENSSSCT00035102575.1">
    <property type="protein sequence ID" value="ENSSSCP00035043772.1"/>
    <property type="gene ID" value="ENSSSCG00035075397.1"/>
</dbReference>
<dbReference type="Ensembl" id="ENSSSCT00065023916.1">
    <property type="protein sequence ID" value="ENSSSCP00065009740.1"/>
    <property type="gene ID" value="ENSSSCG00065017996.1"/>
</dbReference>
<dbReference type="CDD" id="cd02657">
    <property type="entry name" value="Peptidase_C19A"/>
    <property type="match status" value="1"/>
</dbReference>
<name>A0A8D0IZY6_PIG</name>
<accession>A0A8D0IZY6</accession>
<dbReference type="PROSITE" id="PS00972">
    <property type="entry name" value="USP_1"/>
    <property type="match status" value="1"/>
</dbReference>
<dbReference type="Gene3D" id="3.90.70.10">
    <property type="entry name" value="Cysteine proteinases"/>
    <property type="match status" value="1"/>
</dbReference>
<dbReference type="PROSITE" id="PS50235">
    <property type="entry name" value="USP_3"/>
    <property type="match status" value="1"/>
</dbReference>
<dbReference type="FunFam" id="3.10.20.90:FF:000119">
    <property type="entry name" value="Ubiquitin carboxyl-terminal hydrolase 14"/>
    <property type="match status" value="1"/>
</dbReference>
<dbReference type="Proteomes" id="UP000694725">
    <property type="component" value="Unplaced"/>
</dbReference>
<comment type="function">
    <text evidence="8">Deubiquitinating enzyme that removes conjugated ubiquitin from specific proteins to regulate different cellular processes.</text>
</comment>
<dbReference type="Proteomes" id="UP000694724">
    <property type="component" value="Unplaced"/>
</dbReference>
<evidence type="ECO:0000259" key="10">
    <source>
        <dbReference type="PROSITE" id="PS50235"/>
    </source>
</evidence>
<evidence type="ECO:0000259" key="9">
    <source>
        <dbReference type="PROSITE" id="PS50053"/>
    </source>
</evidence>
<dbReference type="Gene3D" id="3.10.20.90">
    <property type="entry name" value="Phosphatidylinositol 3-kinase Catalytic Subunit, Chain A, domain 1"/>
    <property type="match status" value="1"/>
</dbReference>
<dbReference type="AlphaFoldDB" id="A0A8D0IZY6"/>
<evidence type="ECO:0000256" key="3">
    <source>
        <dbReference type="ARBA" id="ARBA00022670"/>
    </source>
</evidence>
<dbReference type="Proteomes" id="UP000694720">
    <property type="component" value="Unplaced"/>
</dbReference>
<dbReference type="GO" id="GO:0043161">
    <property type="term" value="P:proteasome-mediated ubiquitin-dependent protein catabolic process"/>
    <property type="evidence" value="ECO:0007669"/>
    <property type="project" value="InterPro"/>
</dbReference>
<dbReference type="Proteomes" id="UP000694570">
    <property type="component" value="Unplaced"/>
</dbReference>
<keyword evidence="5 8" id="KW-0378">Hydrolase</keyword>
<comment type="similarity">
    <text evidence="2">Belongs to the peptidase C19 family. USP14/UBP6 subfamily.</text>
</comment>
<dbReference type="PROSITE" id="PS50053">
    <property type="entry name" value="UBIQUITIN_2"/>
    <property type="match status" value="1"/>
</dbReference>
<feature type="domain" description="Ubiquitin-like" evidence="9">
    <location>
        <begin position="4"/>
        <end position="72"/>
    </location>
</feature>
<dbReference type="InterPro" id="IPR018200">
    <property type="entry name" value="USP_CS"/>
</dbReference>
<dbReference type="CDD" id="cd16104">
    <property type="entry name" value="Ubl_USP14_like"/>
    <property type="match status" value="1"/>
</dbReference>
<dbReference type="GO" id="GO:0004843">
    <property type="term" value="F:cysteine-type deubiquitinase activity"/>
    <property type="evidence" value="ECO:0007669"/>
    <property type="project" value="UniProtKB-UniRule"/>
</dbReference>
<evidence type="ECO:0000256" key="1">
    <source>
        <dbReference type="ARBA" id="ARBA00000707"/>
    </source>
</evidence>
<evidence type="ECO:0000256" key="2">
    <source>
        <dbReference type="ARBA" id="ARBA00008739"/>
    </source>
</evidence>
<keyword evidence="7" id="KW-0647">Proteasome</keyword>
<dbReference type="EC" id="3.4.19.12" evidence="8"/>
<dbReference type="InterPro" id="IPR019954">
    <property type="entry name" value="Ubiquitin_CS"/>
</dbReference>